<dbReference type="RefSeq" id="XP_002682670.1">
    <property type="nucleotide sequence ID" value="XM_002682624.1"/>
</dbReference>
<gene>
    <name evidence="9" type="ORF">NAEGRDRAFT_29722</name>
</gene>
<evidence type="ECO:0000256" key="5">
    <source>
        <dbReference type="ARBA" id="ARBA00022676"/>
    </source>
</evidence>
<dbReference type="GO" id="GO:0004577">
    <property type="term" value="F:N-acetylglucosaminyldiphosphodolichol N-acetylglucosaminyltransferase activity"/>
    <property type="evidence" value="ECO:0007669"/>
    <property type="project" value="UniProtKB-EC"/>
</dbReference>
<dbReference type="KEGG" id="ngr:NAEGRDRAFT_29722"/>
<dbReference type="VEuPathDB" id="AmoebaDB:NAEGRDRAFT_29722"/>
<accession>D2UZC9</accession>
<dbReference type="InParanoid" id="D2UZC9"/>
<dbReference type="InterPro" id="IPR039042">
    <property type="entry name" value="Alg13-like"/>
</dbReference>
<name>D2UZC9_NAEGR</name>
<dbReference type="GO" id="GO:0005783">
    <property type="term" value="C:endoplasmic reticulum"/>
    <property type="evidence" value="ECO:0007669"/>
    <property type="project" value="UniProtKB-SubCell"/>
</dbReference>
<dbReference type="GeneID" id="8863258"/>
<organism evidence="10">
    <name type="scientific">Naegleria gruberi</name>
    <name type="common">Amoeba</name>
    <dbReference type="NCBI Taxonomy" id="5762"/>
    <lineage>
        <taxon>Eukaryota</taxon>
        <taxon>Discoba</taxon>
        <taxon>Heterolobosea</taxon>
        <taxon>Tetramitia</taxon>
        <taxon>Eutetramitia</taxon>
        <taxon>Vahlkampfiidae</taxon>
        <taxon>Naegleria</taxon>
    </lineage>
</organism>
<dbReference type="STRING" id="5762.D2UZC9"/>
<dbReference type="Pfam" id="PF04101">
    <property type="entry name" value="Glyco_tran_28_C"/>
    <property type="match status" value="1"/>
</dbReference>
<evidence type="ECO:0000256" key="6">
    <source>
        <dbReference type="ARBA" id="ARBA00022679"/>
    </source>
</evidence>
<dbReference type="EMBL" id="GG738846">
    <property type="protein sequence ID" value="EFC49926.1"/>
    <property type="molecule type" value="Genomic_DNA"/>
</dbReference>
<proteinExistence type="inferred from homology"/>
<dbReference type="eggNOG" id="KOG3349">
    <property type="taxonomic scope" value="Eukaryota"/>
</dbReference>
<dbReference type="SUPFAM" id="SSF53756">
    <property type="entry name" value="UDP-Glycosyltransferase/glycogen phosphorylase"/>
    <property type="match status" value="1"/>
</dbReference>
<keyword evidence="7" id="KW-0256">Endoplasmic reticulum</keyword>
<evidence type="ECO:0000313" key="9">
    <source>
        <dbReference type="EMBL" id="EFC49926.1"/>
    </source>
</evidence>
<protein>
    <recommendedName>
        <fullName evidence="4">UDP-N-acetylglucosamine transferase subunit ALG13</fullName>
        <ecNumber evidence="3">2.4.1.141</ecNumber>
    </recommendedName>
</protein>
<dbReference type="PANTHER" id="PTHR12867">
    <property type="entry name" value="GLYCOSYL TRANSFERASE-RELATED"/>
    <property type="match status" value="1"/>
</dbReference>
<evidence type="ECO:0000259" key="8">
    <source>
        <dbReference type="Pfam" id="PF04101"/>
    </source>
</evidence>
<reference evidence="9 10" key="1">
    <citation type="journal article" date="2010" name="Cell">
        <title>The genome of Naegleria gruberi illuminates early eukaryotic versatility.</title>
        <authorList>
            <person name="Fritz-Laylin L.K."/>
            <person name="Prochnik S.E."/>
            <person name="Ginger M.L."/>
            <person name="Dacks J.B."/>
            <person name="Carpenter M.L."/>
            <person name="Field M.C."/>
            <person name="Kuo A."/>
            <person name="Paredez A."/>
            <person name="Chapman J."/>
            <person name="Pham J."/>
            <person name="Shu S."/>
            <person name="Neupane R."/>
            <person name="Cipriano M."/>
            <person name="Mancuso J."/>
            <person name="Tu H."/>
            <person name="Salamov A."/>
            <person name="Lindquist E."/>
            <person name="Shapiro H."/>
            <person name="Lucas S."/>
            <person name="Grigoriev I.V."/>
            <person name="Cande W.Z."/>
            <person name="Fulton C."/>
            <person name="Rokhsar D.S."/>
            <person name="Dawson S.C."/>
        </authorList>
    </citation>
    <scope>NUCLEOTIDE SEQUENCE [LARGE SCALE GENOMIC DNA]</scope>
    <source>
        <strain evidence="9 10">NEG-M</strain>
    </source>
</reference>
<keyword evidence="6" id="KW-0808">Transferase</keyword>
<dbReference type="EC" id="2.4.1.141" evidence="3"/>
<evidence type="ECO:0000256" key="1">
    <source>
        <dbReference type="ARBA" id="ARBA00004240"/>
    </source>
</evidence>
<dbReference type="OrthoDB" id="20273at2759"/>
<keyword evidence="10" id="KW-1185">Reference proteome</keyword>
<keyword evidence="5" id="KW-0328">Glycosyltransferase</keyword>
<evidence type="ECO:0000256" key="3">
    <source>
        <dbReference type="ARBA" id="ARBA00012614"/>
    </source>
</evidence>
<dbReference type="OMA" id="QYKFRPN"/>
<dbReference type="AlphaFoldDB" id="D2UZC9"/>
<comment type="subcellular location">
    <subcellularLocation>
        <location evidence="1">Endoplasmic reticulum</location>
    </subcellularLocation>
</comment>
<dbReference type="InterPro" id="IPR007235">
    <property type="entry name" value="Glyco_trans_28_C"/>
</dbReference>
<dbReference type="Proteomes" id="UP000006671">
    <property type="component" value="Unassembled WGS sequence"/>
</dbReference>
<comment type="similarity">
    <text evidence="2">Belongs to the glycosyltransferase 28 family.</text>
</comment>
<dbReference type="GO" id="GO:0006488">
    <property type="term" value="P:dolichol-linked oligosaccharide biosynthetic process"/>
    <property type="evidence" value="ECO:0007669"/>
    <property type="project" value="InterPro"/>
</dbReference>
<evidence type="ECO:0000256" key="4">
    <source>
        <dbReference type="ARBA" id="ARBA00017468"/>
    </source>
</evidence>
<dbReference type="FunCoup" id="D2UZC9">
    <property type="interactions" value="101"/>
</dbReference>
<evidence type="ECO:0000256" key="2">
    <source>
        <dbReference type="ARBA" id="ARBA00006962"/>
    </source>
</evidence>
<sequence length="167" mass="18500">MKIFVTVGTTQFEDLIQLICKPSVLQVFYNQGYTHITIQIGTGSFEPPSQCPIKGMTWECYRKKPSIKEDIISADLMITHAGAGSIFETLKLGKKLIAVPNESLMGNHQLELAKALEGTGNLISARICNFEQVISDPSIFQKILTLKPMNLSNTQAFPNIVEETLLI</sequence>
<evidence type="ECO:0000256" key="7">
    <source>
        <dbReference type="ARBA" id="ARBA00022824"/>
    </source>
</evidence>
<feature type="domain" description="Glycosyl transferase family 28 C-terminal" evidence="8">
    <location>
        <begin position="3"/>
        <end position="160"/>
    </location>
</feature>
<dbReference type="PANTHER" id="PTHR12867:SF6">
    <property type="entry name" value="N-ACETYLGLUCOSAMINYLDIPHOSPHODOLICHOL N-ACETYLGLUCOSAMINYLTRANSFERASE"/>
    <property type="match status" value="1"/>
</dbReference>
<dbReference type="Gene3D" id="3.40.50.2000">
    <property type="entry name" value="Glycogen Phosphorylase B"/>
    <property type="match status" value="1"/>
</dbReference>
<evidence type="ECO:0000313" key="10">
    <source>
        <dbReference type="Proteomes" id="UP000006671"/>
    </source>
</evidence>